<evidence type="ECO:0000313" key="2">
    <source>
        <dbReference type="Proteomes" id="UP001499933"/>
    </source>
</evidence>
<gene>
    <name evidence="1" type="ORF">GCM10009776_34520</name>
</gene>
<reference evidence="1 2" key="1">
    <citation type="journal article" date="2019" name="Int. J. Syst. Evol. Microbiol.">
        <title>The Global Catalogue of Microorganisms (GCM) 10K type strain sequencing project: providing services to taxonomists for standard genome sequencing and annotation.</title>
        <authorList>
            <consortium name="The Broad Institute Genomics Platform"/>
            <consortium name="The Broad Institute Genome Sequencing Center for Infectious Disease"/>
            <person name="Wu L."/>
            <person name="Ma J."/>
        </authorList>
    </citation>
    <scope>NUCLEOTIDE SEQUENCE [LARGE SCALE GENOMIC DNA]</scope>
    <source>
        <strain evidence="1 2">JCM 14901</strain>
    </source>
</reference>
<sequence length="58" mass="6252">MREKEPIASLARIRRWDGKTWFGINLAPDAAGVTIRVGDEVEVLEAVPPGGGPIRPVS</sequence>
<comment type="caution">
    <text evidence="1">The sequence shown here is derived from an EMBL/GenBank/DDBJ whole genome shotgun (WGS) entry which is preliminary data.</text>
</comment>
<proteinExistence type="predicted"/>
<protein>
    <recommendedName>
        <fullName evidence="3">MOSC domain-containing protein</fullName>
    </recommendedName>
</protein>
<dbReference type="RefSeq" id="WP_344097025.1">
    <property type="nucleotide sequence ID" value="NZ_BAAAOG010000010.1"/>
</dbReference>
<keyword evidence="2" id="KW-1185">Reference proteome</keyword>
<evidence type="ECO:0008006" key="3">
    <source>
        <dbReference type="Google" id="ProtNLM"/>
    </source>
</evidence>
<accession>A0ABN2RGB9</accession>
<dbReference type="EMBL" id="BAAAOG010000010">
    <property type="protein sequence ID" value="GAA1968519.1"/>
    <property type="molecule type" value="Genomic_DNA"/>
</dbReference>
<organism evidence="1 2">
    <name type="scientific">Microbacterium deminutum</name>
    <dbReference type="NCBI Taxonomy" id="344164"/>
    <lineage>
        <taxon>Bacteria</taxon>
        <taxon>Bacillati</taxon>
        <taxon>Actinomycetota</taxon>
        <taxon>Actinomycetes</taxon>
        <taxon>Micrococcales</taxon>
        <taxon>Microbacteriaceae</taxon>
        <taxon>Microbacterium</taxon>
    </lineage>
</organism>
<evidence type="ECO:0000313" key="1">
    <source>
        <dbReference type="EMBL" id="GAA1968519.1"/>
    </source>
</evidence>
<name>A0ABN2RGB9_9MICO</name>
<dbReference type="Proteomes" id="UP001499933">
    <property type="component" value="Unassembled WGS sequence"/>
</dbReference>